<feature type="region of interest" description="Disordered" evidence="1">
    <location>
        <begin position="120"/>
        <end position="145"/>
    </location>
</feature>
<dbReference type="EMBL" id="LR862148">
    <property type="protein sequence ID" value="CAD1830520.1"/>
    <property type="molecule type" value="Genomic_DNA"/>
</dbReference>
<evidence type="ECO:0000256" key="1">
    <source>
        <dbReference type="SAM" id="MobiDB-lite"/>
    </source>
</evidence>
<gene>
    <name evidence="2" type="ORF">CB5_LOCUS13731</name>
</gene>
<accession>A0A6V7PI18</accession>
<name>A0A6V7PI18_ANACO</name>
<proteinExistence type="predicted"/>
<evidence type="ECO:0000313" key="2">
    <source>
        <dbReference type="EMBL" id="CAD1830520.1"/>
    </source>
</evidence>
<sequence length="162" mass="17472">MLSEARGLPCFQVVFDVATFESSIGSVKLDLEYFKYSRSSLTEPIDDSKVATSKTSWKHGRLRASDSIISTRRGSLPIAEVAVCCCGADSRGGAQLRGVAFCGTERSERRREGGLSLTATHLAGTRPPSPSASEPFLDPLTPGPIRTRHVARHVPFVGPRGR</sequence>
<dbReference type="AlphaFoldDB" id="A0A6V7PI18"/>
<reference evidence="2" key="1">
    <citation type="submission" date="2020-07" db="EMBL/GenBank/DDBJ databases">
        <authorList>
            <person name="Lin J."/>
        </authorList>
    </citation>
    <scope>NUCLEOTIDE SEQUENCE</scope>
</reference>
<protein>
    <submittedName>
        <fullName evidence="2">Uncharacterized protein</fullName>
    </submittedName>
</protein>
<organism evidence="2">
    <name type="scientific">Ananas comosus var. bracteatus</name>
    <name type="common">red pineapple</name>
    <dbReference type="NCBI Taxonomy" id="296719"/>
    <lineage>
        <taxon>Eukaryota</taxon>
        <taxon>Viridiplantae</taxon>
        <taxon>Streptophyta</taxon>
        <taxon>Embryophyta</taxon>
        <taxon>Tracheophyta</taxon>
        <taxon>Spermatophyta</taxon>
        <taxon>Magnoliopsida</taxon>
        <taxon>Liliopsida</taxon>
        <taxon>Poales</taxon>
        <taxon>Bromeliaceae</taxon>
        <taxon>Bromelioideae</taxon>
        <taxon>Ananas</taxon>
    </lineage>
</organism>